<dbReference type="CDD" id="cd17783">
    <property type="entry name" value="CBS_pair_bac"/>
    <property type="match status" value="1"/>
</dbReference>
<dbReference type="EMBL" id="JAERQG010000001">
    <property type="protein sequence ID" value="MBL0763810.1"/>
    <property type="molecule type" value="Genomic_DNA"/>
</dbReference>
<gene>
    <name evidence="1" type="ORF">JKP34_01025</name>
</gene>
<proteinExistence type="predicted"/>
<protein>
    <submittedName>
        <fullName evidence="1">Cbs domain containing protein</fullName>
    </submittedName>
</protein>
<dbReference type="InterPro" id="IPR046342">
    <property type="entry name" value="CBS_dom_sf"/>
</dbReference>
<keyword evidence="2" id="KW-1185">Reference proteome</keyword>
<comment type="caution">
    <text evidence="1">The sequence shown here is derived from an EMBL/GenBank/DDBJ whole genome shotgun (WGS) entry which is preliminary data.</text>
</comment>
<dbReference type="AlphaFoldDB" id="A0A937A571"/>
<evidence type="ECO:0000313" key="2">
    <source>
        <dbReference type="Proteomes" id="UP000642920"/>
    </source>
</evidence>
<sequence length="212" mass="23997">MIPPLKGTDDAAKALIWMEELRLEYLPVVDNQKFLGFLSEGAILDENDASKTVGEYYLDGKECFILQHQHIYDAVKKATDYDFQSVAVLNDDGTYKGLLILSDLLSVFSQSAFIQSSGGIIVLSINQLDYSLSEISRLIESNDAQILGSSINVDKNDFSKFRLTLKINREDLTHIIATLERFDYKVIAKYHEAVNTSNDKERLDLLMRYLDA</sequence>
<accession>A0A937A571</accession>
<dbReference type="SUPFAM" id="SSF54631">
    <property type="entry name" value="CBS-domain pair"/>
    <property type="match status" value="1"/>
</dbReference>
<dbReference type="Proteomes" id="UP000642920">
    <property type="component" value="Unassembled WGS sequence"/>
</dbReference>
<dbReference type="Gene3D" id="3.10.580.10">
    <property type="entry name" value="CBS-domain"/>
    <property type="match status" value="1"/>
</dbReference>
<organism evidence="1 2">
    <name type="scientific">Marivirga atlantica</name>
    <dbReference type="NCBI Taxonomy" id="1548457"/>
    <lineage>
        <taxon>Bacteria</taxon>
        <taxon>Pseudomonadati</taxon>
        <taxon>Bacteroidota</taxon>
        <taxon>Cytophagia</taxon>
        <taxon>Cytophagales</taxon>
        <taxon>Marivirgaceae</taxon>
        <taxon>Marivirga</taxon>
    </lineage>
</organism>
<evidence type="ECO:0000313" key="1">
    <source>
        <dbReference type="EMBL" id="MBL0763810.1"/>
    </source>
</evidence>
<name>A0A937A571_9BACT</name>
<reference evidence="1" key="1">
    <citation type="submission" date="2021-01" db="EMBL/GenBank/DDBJ databases">
        <title>Marivirga sp. nov., isolated from intertidal surface sediments.</title>
        <authorList>
            <person name="Zhang M."/>
        </authorList>
    </citation>
    <scope>NUCLEOTIDE SEQUENCE</scope>
    <source>
        <strain evidence="1">SM1354</strain>
    </source>
</reference>